<name>A0A2G9R533_AQUCT</name>
<dbReference type="Proteomes" id="UP000228934">
    <property type="component" value="Unassembled WGS sequence"/>
</dbReference>
<gene>
    <name evidence="2" type="ORF">AB205_0083730</name>
    <name evidence="1" type="ORF">AB205_0155510</name>
</gene>
<protein>
    <submittedName>
        <fullName evidence="2">Uncharacterized protein</fullName>
    </submittedName>
</protein>
<keyword evidence="3" id="KW-1185">Reference proteome</keyword>
<evidence type="ECO:0000313" key="2">
    <source>
        <dbReference type="EMBL" id="PIO22974.1"/>
    </source>
</evidence>
<organism evidence="2 3">
    <name type="scientific">Aquarana catesbeiana</name>
    <name type="common">American bullfrog</name>
    <name type="synonym">Rana catesbeiana</name>
    <dbReference type="NCBI Taxonomy" id="8400"/>
    <lineage>
        <taxon>Eukaryota</taxon>
        <taxon>Metazoa</taxon>
        <taxon>Chordata</taxon>
        <taxon>Craniata</taxon>
        <taxon>Vertebrata</taxon>
        <taxon>Euteleostomi</taxon>
        <taxon>Amphibia</taxon>
        <taxon>Batrachia</taxon>
        <taxon>Anura</taxon>
        <taxon>Neobatrachia</taxon>
        <taxon>Ranoidea</taxon>
        <taxon>Ranidae</taxon>
        <taxon>Aquarana</taxon>
    </lineage>
</organism>
<sequence length="131" mass="14920">MHRACCHTTGAEKLRQALGTCNDILSKQEKTLAELQNNMALVKMDLRKKTACIAEQYHTVQRLQGTPSGFKRMCNDENVQPNQPSEKRSFLRNLLPRTPGQKALMENSPYSRVLRSRRSPVLKTIAFGTKY</sequence>
<dbReference type="EMBL" id="KZ035300">
    <property type="protein sequence ID" value="PIO13244.1"/>
    <property type="molecule type" value="Genomic_DNA"/>
</dbReference>
<dbReference type="AlphaFoldDB" id="A0A2G9R533"/>
<dbReference type="OrthoDB" id="2403182at2759"/>
<accession>A0A2G9R533</accession>
<evidence type="ECO:0000313" key="1">
    <source>
        <dbReference type="EMBL" id="PIO13244.1"/>
    </source>
</evidence>
<reference evidence="2" key="2">
    <citation type="submission" date="2017-08" db="EMBL/GenBank/DDBJ databases">
        <title>Assembly of the North American Bullfrog Genome.</title>
        <authorList>
            <person name="Warren R.L."/>
            <person name="Vandervalk B.P."/>
            <person name="Kucuk E."/>
            <person name="Birol I."/>
            <person name="Helbing C."/>
            <person name="Pandoh P."/>
            <person name="Behsaz B."/>
            <person name="Mohamadi H."/>
            <person name="Chu J."/>
            <person name="Jackman S."/>
            <person name="Hammond S.A."/>
            <person name="Veldhoen N."/>
            <person name="Kirk H."/>
            <person name="Zhao Y."/>
            <person name="Coope R."/>
            <person name="Pleasance S."/>
            <person name="Moore R."/>
            <person name="Holt R."/>
        </authorList>
    </citation>
    <scope>NUCLEOTIDE SEQUENCE</scope>
    <source>
        <strain evidence="2">Bruno</strain>
        <tissue evidence="2">Liver</tissue>
    </source>
</reference>
<evidence type="ECO:0000313" key="3">
    <source>
        <dbReference type="Proteomes" id="UP000228934"/>
    </source>
</evidence>
<dbReference type="EMBL" id="KV980825">
    <property type="protein sequence ID" value="PIO22974.1"/>
    <property type="molecule type" value="Genomic_DNA"/>
</dbReference>
<reference evidence="3" key="1">
    <citation type="journal article" date="2017" name="Nat. Commun.">
        <title>The North American bullfrog draft genome provides insight into hormonal regulation of long noncoding RNA.</title>
        <authorList>
            <person name="Hammond S.A."/>
            <person name="Warren R.L."/>
            <person name="Vandervalk B.P."/>
            <person name="Kucuk E."/>
            <person name="Khan H."/>
            <person name="Gibb E.A."/>
            <person name="Pandoh P."/>
            <person name="Kirk H."/>
            <person name="Zhao Y."/>
            <person name="Jones M."/>
            <person name="Mungall A.J."/>
            <person name="Coope R."/>
            <person name="Pleasance S."/>
            <person name="Moore R.A."/>
            <person name="Holt R.A."/>
            <person name="Round J.M."/>
            <person name="Ohora S."/>
            <person name="Walle B.V."/>
            <person name="Veldhoen N."/>
            <person name="Helbing C.C."/>
            <person name="Birol I."/>
        </authorList>
    </citation>
    <scope>NUCLEOTIDE SEQUENCE [LARGE SCALE GENOMIC DNA]</scope>
</reference>
<proteinExistence type="predicted"/>